<evidence type="ECO:0000313" key="2">
    <source>
        <dbReference type="Proteomes" id="UP001285154"/>
    </source>
</evidence>
<reference evidence="1 2" key="1">
    <citation type="submission" date="2023-08" db="EMBL/GenBank/DDBJ databases">
        <title>Implementing the SeqCode for naming new Mesorhizobium species isolated from Vachellia karroo root nodules.</title>
        <authorList>
            <person name="Van Lill M."/>
        </authorList>
    </citation>
    <scope>NUCLEOTIDE SEQUENCE [LARGE SCALE GENOMIC DNA]</scope>
    <source>
        <strain evidence="1 2">VK25D</strain>
    </source>
</reference>
<dbReference type="RefSeq" id="WP_320246212.1">
    <property type="nucleotide sequence ID" value="NZ_JAVIIQ010000002.1"/>
</dbReference>
<evidence type="ECO:0000313" key="1">
    <source>
        <dbReference type="EMBL" id="MDX8530811.1"/>
    </source>
</evidence>
<dbReference type="Proteomes" id="UP001285154">
    <property type="component" value="Unassembled WGS sequence"/>
</dbReference>
<name>A0ABU4ZZG4_9HYPH</name>
<keyword evidence="2" id="KW-1185">Reference proteome</keyword>
<accession>A0ABU4ZZG4</accession>
<comment type="caution">
    <text evidence="1">The sequence shown here is derived from an EMBL/GenBank/DDBJ whole genome shotgun (WGS) entry which is preliminary data.</text>
</comment>
<gene>
    <name evidence="1" type="ORF">RFM42_07465</name>
</gene>
<protein>
    <submittedName>
        <fullName evidence="1">Uncharacterized protein</fullName>
    </submittedName>
</protein>
<organism evidence="1 2">
    <name type="scientific">Mesorhizobium vachelliae</name>
    <dbReference type="NCBI Taxonomy" id="3072309"/>
    <lineage>
        <taxon>Bacteria</taxon>
        <taxon>Pseudomonadati</taxon>
        <taxon>Pseudomonadota</taxon>
        <taxon>Alphaproteobacteria</taxon>
        <taxon>Hyphomicrobiales</taxon>
        <taxon>Phyllobacteriaceae</taxon>
        <taxon>Mesorhizobium</taxon>
    </lineage>
</organism>
<dbReference type="EMBL" id="JAVIIQ010000002">
    <property type="protein sequence ID" value="MDX8530811.1"/>
    <property type="molecule type" value="Genomic_DNA"/>
</dbReference>
<sequence length="109" mass="12382">MSSIRGTFWTADCHEKSTRRPKSDSNQSTGRLFQHTDWMWNPIASAPSGRNLELAVIDNDGVHALVFPCEKASIGWKNVVTGMRVDIRPTHWRAWNPEEYQGNSSQDPI</sequence>
<proteinExistence type="predicted"/>